<comment type="subcellular location">
    <subcellularLocation>
        <location evidence="1">Cell membrane</location>
        <topology evidence="1">Multi-pass membrane protein</topology>
    </subcellularLocation>
</comment>
<gene>
    <name evidence="8" type="primary">mprF</name>
    <name evidence="8" type="ORF">TRP8649_02520</name>
</gene>
<proteinExistence type="predicted"/>
<dbReference type="PANTHER" id="PTHR34697:SF2">
    <property type="entry name" value="PHOSPHATIDYLGLYCEROL LYSYLTRANSFERASE"/>
    <property type="match status" value="1"/>
</dbReference>
<dbReference type="GO" id="GO:0055091">
    <property type="term" value="P:phospholipid homeostasis"/>
    <property type="evidence" value="ECO:0007669"/>
    <property type="project" value="TreeGrafter"/>
</dbReference>
<feature type="transmembrane region" description="Helical" evidence="6">
    <location>
        <begin position="12"/>
        <end position="30"/>
    </location>
</feature>
<dbReference type="GO" id="GO:0005886">
    <property type="term" value="C:plasma membrane"/>
    <property type="evidence" value="ECO:0007669"/>
    <property type="project" value="UniProtKB-SubCell"/>
</dbReference>
<reference evidence="9" key="1">
    <citation type="submission" date="2017-05" db="EMBL/GenBank/DDBJ databases">
        <authorList>
            <person name="Rodrigo-Torres L."/>
            <person name="Arahal R. D."/>
            <person name="Lucena T."/>
        </authorList>
    </citation>
    <scope>NUCLEOTIDE SEQUENCE [LARGE SCALE GENOMIC DNA]</scope>
    <source>
        <strain evidence="9">CECT 8649</strain>
    </source>
</reference>
<dbReference type="GO" id="GO:0050071">
    <property type="term" value="F:phosphatidylglycerol lysyltransferase activity"/>
    <property type="evidence" value="ECO:0007669"/>
    <property type="project" value="UniProtKB-EC"/>
</dbReference>
<dbReference type="InterPro" id="IPR051211">
    <property type="entry name" value="PG_lysyltransferase"/>
</dbReference>
<evidence type="ECO:0000256" key="2">
    <source>
        <dbReference type="ARBA" id="ARBA00022475"/>
    </source>
</evidence>
<dbReference type="RefSeq" id="WP_133840774.1">
    <property type="nucleotide sequence ID" value="NZ_FXXP01000002.1"/>
</dbReference>
<evidence type="ECO:0000256" key="6">
    <source>
        <dbReference type="SAM" id="Phobius"/>
    </source>
</evidence>
<evidence type="ECO:0000256" key="1">
    <source>
        <dbReference type="ARBA" id="ARBA00004651"/>
    </source>
</evidence>
<keyword evidence="2" id="KW-1003">Cell membrane</keyword>
<dbReference type="PANTHER" id="PTHR34697">
    <property type="entry name" value="PHOSPHATIDYLGLYCEROL LYSYLTRANSFERASE"/>
    <property type="match status" value="1"/>
</dbReference>
<sequence>MVKSKLLQSGDVVKRLLPLAIGLGFMGLLWTKTQDLDWFAVQQSFEAIPHWRWAAALLASVISFWAVAQYDVIAHRHFGTAMPARAARHAGAAAIAIGQTTGFGPVIGAAIRWRLMPALGHAQIARVTGFVTLGFLSAWALLSATIALPLLIGQSWLAFLLFPIAALGFGGVLLCYPELRLFGFKLNLPSLRAMSQMTLLAGCDLIFAGLALHLLLPPEIAPSLPILVAAFALALGAGMMGGTPGGVGPFELALLALIPASDVAGLAAALIAFRLVYYVIPCIAGLTYAALGRVETPDLEIVQPLVQQGSRAEHAITRQSRTQGLRQKTAEAELLETPQSLALFLGPSRGQIAELLTPLRRRAFTQNRHACLYKVTAQDAVQARKNGWTVTAIAHEAVIDTRSYSTTGPERRQLRRFLRKASKAKVVFAPIDAPDWPSLHAIHKEWEEQHGQERGLTMGRFCPLYLLDKPLFGAYQNGVLIGFISGLSAPGVLSLDLMRHRSDIPNGTMHGLMDYMITWAQEREIDEVCLAAVPHPHLAKRLSLPPGLTRFKASFAPRWRPLYMAAPNRMALIICALDIMRTVLRPPAIPYTTAERWQVDALITGETAPLPCLTKLRETG</sequence>
<keyword evidence="8" id="KW-0012">Acyltransferase</keyword>
<name>A0A238JCH4_9RHOB</name>
<keyword evidence="3 6" id="KW-0812">Transmembrane</keyword>
<dbReference type="EC" id="2.3.2.3" evidence="8"/>
<feature type="transmembrane region" description="Helical" evidence="6">
    <location>
        <begin position="222"/>
        <end position="240"/>
    </location>
</feature>
<organism evidence="8 9">
    <name type="scientific">Pelagimonas phthalicica</name>
    <dbReference type="NCBI Taxonomy" id="1037362"/>
    <lineage>
        <taxon>Bacteria</taxon>
        <taxon>Pseudomonadati</taxon>
        <taxon>Pseudomonadota</taxon>
        <taxon>Alphaproteobacteria</taxon>
        <taxon>Rhodobacterales</taxon>
        <taxon>Roseobacteraceae</taxon>
        <taxon>Pelagimonas</taxon>
    </lineage>
</organism>
<keyword evidence="4 6" id="KW-1133">Transmembrane helix</keyword>
<evidence type="ECO:0000313" key="9">
    <source>
        <dbReference type="Proteomes" id="UP000225972"/>
    </source>
</evidence>
<dbReference type="EMBL" id="FXXP01000002">
    <property type="protein sequence ID" value="SMX28400.1"/>
    <property type="molecule type" value="Genomic_DNA"/>
</dbReference>
<dbReference type="SUPFAM" id="SSF55729">
    <property type="entry name" value="Acyl-CoA N-acyltransferases (Nat)"/>
    <property type="match status" value="1"/>
</dbReference>
<dbReference type="AlphaFoldDB" id="A0A238JCH4"/>
<evidence type="ECO:0000259" key="7">
    <source>
        <dbReference type="Pfam" id="PF09924"/>
    </source>
</evidence>
<evidence type="ECO:0000256" key="4">
    <source>
        <dbReference type="ARBA" id="ARBA00022989"/>
    </source>
</evidence>
<feature type="transmembrane region" description="Helical" evidence="6">
    <location>
        <begin position="252"/>
        <end position="280"/>
    </location>
</feature>
<dbReference type="Proteomes" id="UP000225972">
    <property type="component" value="Unassembled WGS sequence"/>
</dbReference>
<evidence type="ECO:0000256" key="5">
    <source>
        <dbReference type="ARBA" id="ARBA00023136"/>
    </source>
</evidence>
<evidence type="ECO:0000313" key="8">
    <source>
        <dbReference type="EMBL" id="SMX28400.1"/>
    </source>
</evidence>
<protein>
    <submittedName>
        <fullName evidence="8">Phosphatidylglycerol lysyltransferase</fullName>
        <ecNumber evidence="8">2.3.2.3</ecNumber>
    </submittedName>
</protein>
<feature type="transmembrane region" description="Helical" evidence="6">
    <location>
        <begin position="124"/>
        <end position="150"/>
    </location>
</feature>
<feature type="transmembrane region" description="Helical" evidence="6">
    <location>
        <begin position="156"/>
        <end position="176"/>
    </location>
</feature>
<dbReference type="Pfam" id="PF09924">
    <property type="entry name" value="LPG_synthase_C"/>
    <property type="match status" value="1"/>
</dbReference>
<feature type="domain" description="Phosphatidylglycerol lysyltransferase C-terminal" evidence="7">
    <location>
        <begin position="344"/>
        <end position="565"/>
    </location>
</feature>
<keyword evidence="5 6" id="KW-0472">Membrane</keyword>
<keyword evidence="8" id="KW-0808">Transferase</keyword>
<feature type="transmembrane region" description="Helical" evidence="6">
    <location>
        <begin position="50"/>
        <end position="68"/>
    </location>
</feature>
<evidence type="ECO:0000256" key="3">
    <source>
        <dbReference type="ARBA" id="ARBA00022692"/>
    </source>
</evidence>
<dbReference type="InterPro" id="IPR016181">
    <property type="entry name" value="Acyl_CoA_acyltransferase"/>
</dbReference>
<keyword evidence="9" id="KW-1185">Reference proteome</keyword>
<dbReference type="InterPro" id="IPR024320">
    <property type="entry name" value="LPG_synthase_C"/>
</dbReference>
<accession>A0A238JCH4</accession>
<feature type="transmembrane region" description="Helical" evidence="6">
    <location>
        <begin position="197"/>
        <end position="216"/>
    </location>
</feature>
<dbReference type="OrthoDB" id="145485at2"/>